<evidence type="ECO:0000313" key="2">
    <source>
        <dbReference type="Proteomes" id="UP001228905"/>
    </source>
</evidence>
<organism evidence="1 2">
    <name type="scientific">Caulobacter ginsengisoli</name>
    <dbReference type="NCBI Taxonomy" id="400775"/>
    <lineage>
        <taxon>Bacteria</taxon>
        <taxon>Pseudomonadati</taxon>
        <taxon>Pseudomonadota</taxon>
        <taxon>Alphaproteobacteria</taxon>
        <taxon>Caulobacterales</taxon>
        <taxon>Caulobacteraceae</taxon>
        <taxon>Caulobacter</taxon>
    </lineage>
</organism>
<dbReference type="RefSeq" id="WP_307349901.1">
    <property type="nucleotide sequence ID" value="NZ_JAUSVS010000005.1"/>
</dbReference>
<keyword evidence="2" id="KW-1185">Reference proteome</keyword>
<sequence>MDPFIEPGALVRHPDREDWGLGQVQSVIGRRVTVDFEHAGKQALDTTIVRLVFVGDESES</sequence>
<accession>A0ABU0ISC3</accession>
<dbReference type="Proteomes" id="UP001228905">
    <property type="component" value="Unassembled WGS sequence"/>
</dbReference>
<comment type="caution">
    <text evidence="1">The sequence shown here is derived from an EMBL/GenBank/DDBJ whole genome shotgun (WGS) entry which is preliminary data.</text>
</comment>
<proteinExistence type="predicted"/>
<evidence type="ECO:0000313" key="1">
    <source>
        <dbReference type="EMBL" id="MDQ0464903.1"/>
    </source>
</evidence>
<reference evidence="1 2" key="1">
    <citation type="submission" date="2023-07" db="EMBL/GenBank/DDBJ databases">
        <title>Genomic Encyclopedia of Type Strains, Phase IV (KMG-IV): sequencing the most valuable type-strain genomes for metagenomic binning, comparative biology and taxonomic classification.</title>
        <authorList>
            <person name="Goeker M."/>
        </authorList>
    </citation>
    <scope>NUCLEOTIDE SEQUENCE [LARGE SCALE GENOMIC DNA]</scope>
    <source>
        <strain evidence="1 2">DSM 18695</strain>
    </source>
</reference>
<gene>
    <name evidence="1" type="ORF">QO010_002687</name>
</gene>
<keyword evidence="1" id="KW-0413">Isomerase</keyword>
<dbReference type="Pfam" id="PF12073">
    <property type="entry name" value="DUF3553"/>
    <property type="match status" value="1"/>
</dbReference>
<dbReference type="EMBL" id="JAUSVS010000005">
    <property type="protein sequence ID" value="MDQ0464903.1"/>
    <property type="molecule type" value="Genomic_DNA"/>
</dbReference>
<dbReference type="InterPro" id="IPR021938">
    <property type="entry name" value="DUF3553"/>
</dbReference>
<dbReference type="GO" id="GO:0016853">
    <property type="term" value="F:isomerase activity"/>
    <property type="evidence" value="ECO:0007669"/>
    <property type="project" value="UniProtKB-KW"/>
</dbReference>
<name>A0ABU0ISC3_9CAUL</name>
<protein>
    <submittedName>
        <fullName evidence="1">FKBP-type peptidyl-prolyl cis-trans isomerase 2</fullName>
    </submittedName>
</protein>